<evidence type="ECO:0000256" key="3">
    <source>
        <dbReference type="SAM" id="Phobius"/>
    </source>
</evidence>
<comment type="subcellular location">
    <subcellularLocation>
        <location evidence="1">Nucleus</location>
    </subcellularLocation>
</comment>
<keyword evidence="2" id="KW-0539">Nucleus</keyword>
<feature type="domain" description="Xylanolytic transcriptional activator regulatory" evidence="4">
    <location>
        <begin position="17"/>
        <end position="165"/>
    </location>
</feature>
<dbReference type="GO" id="GO:0008270">
    <property type="term" value="F:zinc ion binding"/>
    <property type="evidence" value="ECO:0007669"/>
    <property type="project" value="InterPro"/>
</dbReference>
<evidence type="ECO:0000313" key="6">
    <source>
        <dbReference type="Proteomes" id="UP000249464"/>
    </source>
</evidence>
<accession>A0A2X0LSV7</accession>
<dbReference type="GO" id="GO:0006351">
    <property type="term" value="P:DNA-templated transcription"/>
    <property type="evidence" value="ECO:0007669"/>
    <property type="project" value="InterPro"/>
</dbReference>
<gene>
    <name evidence="5" type="primary">BQ5605_C015g07800</name>
    <name evidence="5" type="ORF">BQ5605_C015G07800</name>
</gene>
<keyword evidence="6" id="KW-1185">Reference proteome</keyword>
<keyword evidence="3" id="KW-0472">Membrane</keyword>
<dbReference type="STRING" id="796604.A0A2X0LSV7"/>
<evidence type="ECO:0000259" key="4">
    <source>
        <dbReference type="Pfam" id="PF04082"/>
    </source>
</evidence>
<dbReference type="Pfam" id="PF04082">
    <property type="entry name" value="Fungal_trans"/>
    <property type="match status" value="1"/>
</dbReference>
<dbReference type="AlphaFoldDB" id="A0A2X0LSV7"/>
<dbReference type="InterPro" id="IPR050613">
    <property type="entry name" value="Sec_Metabolite_Reg"/>
</dbReference>
<dbReference type="CDD" id="cd12148">
    <property type="entry name" value="fungal_TF_MHR"/>
    <property type="match status" value="1"/>
</dbReference>
<organism evidence="5 6">
    <name type="scientific">Microbotryum silenes-dioicae</name>
    <dbReference type="NCBI Taxonomy" id="796604"/>
    <lineage>
        <taxon>Eukaryota</taxon>
        <taxon>Fungi</taxon>
        <taxon>Dikarya</taxon>
        <taxon>Basidiomycota</taxon>
        <taxon>Pucciniomycotina</taxon>
        <taxon>Microbotryomycetes</taxon>
        <taxon>Microbotryales</taxon>
        <taxon>Microbotryaceae</taxon>
        <taxon>Microbotryum</taxon>
    </lineage>
</organism>
<evidence type="ECO:0000256" key="1">
    <source>
        <dbReference type="ARBA" id="ARBA00004123"/>
    </source>
</evidence>
<dbReference type="Proteomes" id="UP000249464">
    <property type="component" value="Unassembled WGS sequence"/>
</dbReference>
<dbReference type="InterPro" id="IPR007219">
    <property type="entry name" value="XnlR_reg_dom"/>
</dbReference>
<keyword evidence="3" id="KW-1133">Transmembrane helix</keyword>
<reference evidence="5 6" key="1">
    <citation type="submission" date="2016-11" db="EMBL/GenBank/DDBJ databases">
        <authorList>
            <person name="Jaros S."/>
            <person name="Januszkiewicz K."/>
            <person name="Wedrychowicz H."/>
        </authorList>
    </citation>
    <scope>NUCLEOTIDE SEQUENCE [LARGE SCALE GENOMIC DNA]</scope>
</reference>
<dbReference type="GO" id="GO:0003677">
    <property type="term" value="F:DNA binding"/>
    <property type="evidence" value="ECO:0007669"/>
    <property type="project" value="InterPro"/>
</dbReference>
<feature type="transmembrane region" description="Helical" evidence="3">
    <location>
        <begin position="12"/>
        <end position="29"/>
    </location>
</feature>
<sequence length="178" mass="19962">MLVPRRIIDPFFMATFLGIFATGLSMMPAKRAKRDGFGSDKKAMVEKWLGAAMLALRYKRFVEALILESIRATTVLATFRVFMSTGETFGTGMWAAISIGLHRDPDRTPGRCTLFEAEERRRLFHSLFTLCVLSSSAVARTWTVFDLNMIDVMLPLDANDDEIEEAANVALVARARSF</sequence>
<keyword evidence="3" id="KW-0812">Transmembrane</keyword>
<dbReference type="EMBL" id="FQNC01000015">
    <property type="protein sequence ID" value="SGY17510.1"/>
    <property type="molecule type" value="Genomic_DNA"/>
</dbReference>
<proteinExistence type="predicted"/>
<evidence type="ECO:0000313" key="5">
    <source>
        <dbReference type="EMBL" id="SGY17510.1"/>
    </source>
</evidence>
<name>A0A2X0LSV7_9BASI</name>
<evidence type="ECO:0000256" key="2">
    <source>
        <dbReference type="ARBA" id="ARBA00023242"/>
    </source>
</evidence>
<dbReference type="GO" id="GO:0005634">
    <property type="term" value="C:nucleus"/>
    <property type="evidence" value="ECO:0007669"/>
    <property type="project" value="UniProtKB-SubCell"/>
</dbReference>
<protein>
    <submittedName>
        <fullName evidence="5">BQ5605_C015g07800 protein</fullName>
    </submittedName>
</protein>
<dbReference type="PANTHER" id="PTHR31001">
    <property type="entry name" value="UNCHARACTERIZED TRANSCRIPTIONAL REGULATORY PROTEIN"/>
    <property type="match status" value="1"/>
</dbReference>